<dbReference type="Proteomes" id="UP000237378">
    <property type="component" value="Unassembled WGS sequence"/>
</dbReference>
<dbReference type="Gene3D" id="2.130.10.10">
    <property type="entry name" value="YVTN repeat-like/Quinoprotein amine dehydrogenase"/>
    <property type="match status" value="3"/>
</dbReference>
<dbReference type="SUPFAM" id="SSF50974">
    <property type="entry name" value="Nitrous oxide reductase, N-terminal domain"/>
    <property type="match status" value="1"/>
</dbReference>
<proteinExistence type="predicted"/>
<dbReference type="InterPro" id="IPR011964">
    <property type="entry name" value="YVTN_b-propeller_repeat"/>
</dbReference>
<gene>
    <name evidence="1" type="ORF">BGP82_28275</name>
</gene>
<protein>
    <recommendedName>
        <fullName evidence="3">Beta-propeller fold lactonase family protein</fullName>
    </recommendedName>
</protein>
<dbReference type="RefSeq" id="WP_061551903.1">
    <property type="nucleotide sequence ID" value="NZ_MINE01000043.1"/>
</dbReference>
<sequence>MMTAKRFSSMALGISLLIPLGLVMANPTGNVYTANERSASISQVNLATGDVSTVALPIAPHNLQVSPDGSLLLVVGVAGHAGHSSGEKLGGQLLVFSTSALDRPPFSFPAGNHPAHVVTDVTGLRAFVTDSAANQVRVFDLEQRIELPGIPTGRYPHGLRLSPDGRTLYIANMKSDSVSLIDVVTLKETAQIPVGKGPVQVGFAPDGRLAFVSLSATNQLGIIDTARRKVISKVDVGRTPIQMMATVDGRQVYVANQGSGHNPDDRVSIVDLQTRSSLGTVTTGKGAHGVAISSDGAYVFVSNIEAGTVSVIDTSSRKVVATHKVGAGPNGISFEPPSAH</sequence>
<dbReference type="AlphaFoldDB" id="A0A2S3WLL8"/>
<organism evidence="1 2">
    <name type="scientific">Pseudomonas putida</name>
    <name type="common">Arthrobacter siderocapsulatus</name>
    <dbReference type="NCBI Taxonomy" id="303"/>
    <lineage>
        <taxon>Bacteria</taxon>
        <taxon>Pseudomonadati</taxon>
        <taxon>Pseudomonadota</taxon>
        <taxon>Gammaproteobacteria</taxon>
        <taxon>Pseudomonadales</taxon>
        <taxon>Pseudomonadaceae</taxon>
        <taxon>Pseudomonas</taxon>
    </lineage>
</organism>
<evidence type="ECO:0000313" key="1">
    <source>
        <dbReference type="EMBL" id="POF99739.1"/>
    </source>
</evidence>
<evidence type="ECO:0000313" key="2">
    <source>
        <dbReference type="Proteomes" id="UP000237378"/>
    </source>
</evidence>
<comment type="caution">
    <text evidence="1">The sequence shown here is derived from an EMBL/GenBank/DDBJ whole genome shotgun (WGS) entry which is preliminary data.</text>
</comment>
<name>A0A2S3WLL8_PSEPU</name>
<dbReference type="EMBL" id="MING01000087">
    <property type="protein sequence ID" value="POF99739.1"/>
    <property type="molecule type" value="Genomic_DNA"/>
</dbReference>
<dbReference type="PANTHER" id="PTHR47197:SF3">
    <property type="entry name" value="DIHYDRO-HEME D1 DEHYDROGENASE"/>
    <property type="match status" value="1"/>
</dbReference>
<accession>A0A2S3WLL8</accession>
<dbReference type="NCBIfam" id="TIGR02276">
    <property type="entry name" value="beta_rpt_yvtn"/>
    <property type="match status" value="2"/>
</dbReference>
<dbReference type="PANTHER" id="PTHR47197">
    <property type="entry name" value="PROTEIN NIRF"/>
    <property type="match status" value="1"/>
</dbReference>
<reference evidence="1 2" key="1">
    <citation type="submission" date="2016-08" db="EMBL/GenBank/DDBJ databases">
        <authorList>
            <person name="Seilhamer J.J."/>
        </authorList>
    </citation>
    <scope>NUCLEOTIDE SEQUENCE [LARGE SCALE GENOMIC DNA]</scope>
    <source>
        <strain evidence="1 2">KH-18-2</strain>
    </source>
</reference>
<dbReference type="Pfam" id="PF02239">
    <property type="entry name" value="Cytochrom_D1"/>
    <property type="match status" value="1"/>
</dbReference>
<dbReference type="InterPro" id="IPR015943">
    <property type="entry name" value="WD40/YVTN_repeat-like_dom_sf"/>
</dbReference>
<evidence type="ECO:0008006" key="3">
    <source>
        <dbReference type="Google" id="ProtNLM"/>
    </source>
</evidence>
<dbReference type="InterPro" id="IPR051200">
    <property type="entry name" value="Host-pathogen_enzymatic-act"/>
</dbReference>
<reference evidence="1 2" key="2">
    <citation type="submission" date="2018-03" db="EMBL/GenBank/DDBJ databases">
        <title>Draft genome of Pseudomonas putida strain KH-18-2.</title>
        <authorList>
            <person name="Yoshizawa S."/>
            <person name="Khan N.H."/>
            <person name="Nishimura M."/>
            <person name="Chiura H.X."/>
            <person name="Ogura Y."/>
            <person name="Hayashi T."/>
            <person name="Kogure K."/>
        </authorList>
    </citation>
    <scope>NUCLEOTIDE SEQUENCE [LARGE SCALE GENOMIC DNA]</scope>
    <source>
        <strain evidence="1 2">KH-18-2</strain>
    </source>
</reference>
<dbReference type="InterPro" id="IPR011045">
    <property type="entry name" value="N2O_reductase_N"/>
</dbReference>